<accession>A0A1G9KVJ9</accession>
<evidence type="ECO:0000256" key="2">
    <source>
        <dbReference type="ARBA" id="ARBA00022723"/>
    </source>
</evidence>
<evidence type="ECO:0000313" key="8">
    <source>
        <dbReference type="Proteomes" id="UP000199555"/>
    </source>
</evidence>
<dbReference type="GO" id="GO:0009055">
    <property type="term" value="F:electron transfer activity"/>
    <property type="evidence" value="ECO:0007669"/>
    <property type="project" value="InterPro"/>
</dbReference>
<keyword evidence="8" id="KW-1185">Reference proteome</keyword>
<dbReference type="RefSeq" id="WP_217629740.1">
    <property type="nucleotide sequence ID" value="NZ_FNGE01000012.1"/>
</dbReference>
<dbReference type="PROSITE" id="PS51007">
    <property type="entry name" value="CYTC"/>
    <property type="match status" value="1"/>
</dbReference>
<dbReference type="Pfam" id="PF00034">
    <property type="entry name" value="Cytochrom_C"/>
    <property type="match status" value="1"/>
</dbReference>
<dbReference type="GO" id="GO:0020037">
    <property type="term" value="F:heme binding"/>
    <property type="evidence" value="ECO:0007669"/>
    <property type="project" value="InterPro"/>
</dbReference>
<name>A0A1G9KVJ9_9RHOB</name>
<dbReference type="Proteomes" id="UP000199555">
    <property type="component" value="Unassembled WGS sequence"/>
</dbReference>
<sequence>MIRLLSIIPLAAGLGAAHAQDLDPAAVQVLAGPCANCHGPDGRSPGAIPSIAGLPEADAVKRMLAFRDGTDPSATVMPRLMKGYDEAEIRALARWFAEIGQ</sequence>
<evidence type="ECO:0000256" key="3">
    <source>
        <dbReference type="ARBA" id="ARBA00023004"/>
    </source>
</evidence>
<keyword evidence="2 4" id="KW-0479">Metal-binding</keyword>
<organism evidence="7 8">
    <name type="scientific">Paracoccus chinensis</name>
    <dbReference type="NCBI Taxonomy" id="525640"/>
    <lineage>
        <taxon>Bacteria</taxon>
        <taxon>Pseudomonadati</taxon>
        <taxon>Pseudomonadota</taxon>
        <taxon>Alphaproteobacteria</taxon>
        <taxon>Rhodobacterales</taxon>
        <taxon>Paracoccaceae</taxon>
        <taxon>Paracoccus</taxon>
    </lineage>
</organism>
<gene>
    <name evidence="7" type="ORF">SAMN04487971_11293</name>
</gene>
<dbReference type="STRING" id="525640.SAMN04487971_11293"/>
<feature type="chain" id="PRO_5011484224" evidence="5">
    <location>
        <begin position="20"/>
        <end position="101"/>
    </location>
</feature>
<dbReference type="GO" id="GO:0046872">
    <property type="term" value="F:metal ion binding"/>
    <property type="evidence" value="ECO:0007669"/>
    <property type="project" value="UniProtKB-KW"/>
</dbReference>
<dbReference type="Gene3D" id="1.10.760.10">
    <property type="entry name" value="Cytochrome c-like domain"/>
    <property type="match status" value="1"/>
</dbReference>
<dbReference type="SUPFAM" id="SSF46626">
    <property type="entry name" value="Cytochrome c"/>
    <property type="match status" value="1"/>
</dbReference>
<reference evidence="8" key="1">
    <citation type="submission" date="2016-10" db="EMBL/GenBank/DDBJ databases">
        <authorList>
            <person name="Varghese N."/>
            <person name="Submissions S."/>
        </authorList>
    </citation>
    <scope>NUCLEOTIDE SEQUENCE [LARGE SCALE GENOMIC DNA]</scope>
    <source>
        <strain evidence="8">CGMCC 1.7655</strain>
    </source>
</reference>
<dbReference type="InterPro" id="IPR009056">
    <property type="entry name" value="Cyt_c-like_dom"/>
</dbReference>
<evidence type="ECO:0000259" key="6">
    <source>
        <dbReference type="PROSITE" id="PS51007"/>
    </source>
</evidence>
<keyword evidence="3 4" id="KW-0408">Iron</keyword>
<evidence type="ECO:0000256" key="4">
    <source>
        <dbReference type="PROSITE-ProRule" id="PRU00433"/>
    </source>
</evidence>
<keyword evidence="1 4" id="KW-0349">Heme</keyword>
<evidence type="ECO:0000256" key="5">
    <source>
        <dbReference type="SAM" id="SignalP"/>
    </source>
</evidence>
<dbReference type="EMBL" id="FNGE01000012">
    <property type="protein sequence ID" value="SDL53880.1"/>
    <property type="molecule type" value="Genomic_DNA"/>
</dbReference>
<proteinExistence type="predicted"/>
<dbReference type="AlphaFoldDB" id="A0A1G9KVJ9"/>
<keyword evidence="5" id="KW-0732">Signal</keyword>
<feature type="signal peptide" evidence="5">
    <location>
        <begin position="1"/>
        <end position="19"/>
    </location>
</feature>
<evidence type="ECO:0000313" key="7">
    <source>
        <dbReference type="EMBL" id="SDL53880.1"/>
    </source>
</evidence>
<evidence type="ECO:0000256" key="1">
    <source>
        <dbReference type="ARBA" id="ARBA00022617"/>
    </source>
</evidence>
<feature type="domain" description="Cytochrome c" evidence="6">
    <location>
        <begin position="21"/>
        <end position="100"/>
    </location>
</feature>
<dbReference type="InterPro" id="IPR036909">
    <property type="entry name" value="Cyt_c-like_dom_sf"/>
</dbReference>
<protein>
    <submittedName>
        <fullName evidence="7">Cytochrome subunit of sulfide dehydrogenase</fullName>
    </submittedName>
</protein>